<name>A0A5B8UWR8_9SPHI</name>
<dbReference type="RefSeq" id="WP_147031691.1">
    <property type="nucleotide sequence ID" value="NZ_CP042436.1"/>
</dbReference>
<comment type="similarity">
    <text evidence="1">Belongs to the peptidase M16 family.</text>
</comment>
<proteinExistence type="inferred from homology"/>
<evidence type="ECO:0000259" key="4">
    <source>
        <dbReference type="Pfam" id="PF05193"/>
    </source>
</evidence>
<dbReference type="AlphaFoldDB" id="A0A5B8UWR8"/>
<dbReference type="PANTHER" id="PTHR11851:SF49">
    <property type="entry name" value="MITOCHONDRIAL-PROCESSING PEPTIDASE SUBUNIT ALPHA"/>
    <property type="match status" value="1"/>
</dbReference>
<sequence>MKRYITLTISLFFIAFAAFAQRTATSFDVDGIKVIFKPTVKNVISVRVFYRGGVANYPADKAGIEDIALEAAGQCGTQKYSADVFRDRTDKFGVVISGESDYDYGDITLDCVSKYFNESWDLLTEAVTRPVFDEGEVEQLKSKAIARIRQSESDPDDHIRQLAIANAFAGTPYATDPKGTEEAVNKLTAAGLKSYYSSILNKNQMFIVVAGNISKDELISKVRASFGSLPSRPYTPVTYDPPLWNDYKVLTEKRDLQTNYINGVMNAPPVNSADFFAYRLGISVLSGELFGELRTRLHLSYDPGAETVNQLMPFAIMSVSTSSPKEAVRAMTEALNLERNSRVTPEGLTELKSSYITSYFMKEQSSSAITGSLGEAEVLGGWETAENLPDLVNKVTAEQISGAINKYIAGLRWAYLGNADQANEAEGAFSKKVR</sequence>
<dbReference type="SUPFAM" id="SSF63411">
    <property type="entry name" value="LuxS/MPP-like metallohydrolase"/>
    <property type="match status" value="2"/>
</dbReference>
<dbReference type="KEGG" id="mgin:FRZ54_11185"/>
<evidence type="ECO:0000259" key="3">
    <source>
        <dbReference type="Pfam" id="PF00675"/>
    </source>
</evidence>
<dbReference type="InterPro" id="IPR050361">
    <property type="entry name" value="MPP/UQCRC_Complex"/>
</dbReference>
<dbReference type="InterPro" id="IPR011249">
    <property type="entry name" value="Metalloenz_LuxS/M16"/>
</dbReference>
<dbReference type="InterPro" id="IPR011765">
    <property type="entry name" value="Pept_M16_N"/>
</dbReference>
<dbReference type="EMBL" id="CP042436">
    <property type="protein sequence ID" value="QEC63115.1"/>
    <property type="molecule type" value="Genomic_DNA"/>
</dbReference>
<feature type="signal peptide" evidence="2">
    <location>
        <begin position="1"/>
        <end position="20"/>
    </location>
</feature>
<evidence type="ECO:0000313" key="5">
    <source>
        <dbReference type="EMBL" id="QEC63115.1"/>
    </source>
</evidence>
<dbReference type="Proteomes" id="UP000321479">
    <property type="component" value="Chromosome"/>
</dbReference>
<gene>
    <name evidence="5" type="ORF">FRZ54_11185</name>
</gene>
<dbReference type="InterPro" id="IPR007863">
    <property type="entry name" value="Peptidase_M16_C"/>
</dbReference>
<protein>
    <submittedName>
        <fullName evidence="5">Insulinase family protein</fullName>
    </submittedName>
</protein>
<evidence type="ECO:0000256" key="1">
    <source>
        <dbReference type="ARBA" id="ARBA00007261"/>
    </source>
</evidence>
<dbReference type="GO" id="GO:0046872">
    <property type="term" value="F:metal ion binding"/>
    <property type="evidence" value="ECO:0007669"/>
    <property type="project" value="InterPro"/>
</dbReference>
<dbReference type="Pfam" id="PF00675">
    <property type="entry name" value="Peptidase_M16"/>
    <property type="match status" value="1"/>
</dbReference>
<keyword evidence="6" id="KW-1185">Reference proteome</keyword>
<keyword evidence="2" id="KW-0732">Signal</keyword>
<reference evidence="5 6" key="1">
    <citation type="journal article" date="2017" name="Curr. Microbiol.">
        <title>Mucilaginibacter ginsenosidivorans sp. nov., Isolated from Soil of Ginseng Field.</title>
        <authorList>
            <person name="Kim M.M."/>
            <person name="Siddiqi M.Z."/>
            <person name="Im W.T."/>
        </authorList>
    </citation>
    <scope>NUCLEOTIDE SEQUENCE [LARGE SCALE GENOMIC DNA]</scope>
    <source>
        <strain evidence="5 6">Gsoil 3017</strain>
    </source>
</reference>
<feature type="chain" id="PRO_5022742328" evidence="2">
    <location>
        <begin position="21"/>
        <end position="434"/>
    </location>
</feature>
<accession>A0A5B8UWR8</accession>
<dbReference type="OrthoDB" id="9811314at2"/>
<dbReference type="Pfam" id="PF05193">
    <property type="entry name" value="Peptidase_M16_C"/>
    <property type="match status" value="1"/>
</dbReference>
<feature type="domain" description="Peptidase M16 N-terminal" evidence="3">
    <location>
        <begin position="75"/>
        <end position="174"/>
    </location>
</feature>
<evidence type="ECO:0000313" key="6">
    <source>
        <dbReference type="Proteomes" id="UP000321479"/>
    </source>
</evidence>
<organism evidence="5 6">
    <name type="scientific">Mucilaginibacter ginsenosidivorans</name>
    <dbReference type="NCBI Taxonomy" id="398053"/>
    <lineage>
        <taxon>Bacteria</taxon>
        <taxon>Pseudomonadati</taxon>
        <taxon>Bacteroidota</taxon>
        <taxon>Sphingobacteriia</taxon>
        <taxon>Sphingobacteriales</taxon>
        <taxon>Sphingobacteriaceae</taxon>
        <taxon>Mucilaginibacter</taxon>
    </lineage>
</organism>
<dbReference type="Gene3D" id="3.30.830.10">
    <property type="entry name" value="Metalloenzyme, LuxS/M16 peptidase-like"/>
    <property type="match status" value="2"/>
</dbReference>
<feature type="domain" description="Peptidase M16 C-terminal" evidence="4">
    <location>
        <begin position="186"/>
        <end position="354"/>
    </location>
</feature>
<dbReference type="PANTHER" id="PTHR11851">
    <property type="entry name" value="METALLOPROTEASE"/>
    <property type="match status" value="1"/>
</dbReference>
<evidence type="ECO:0000256" key="2">
    <source>
        <dbReference type="SAM" id="SignalP"/>
    </source>
</evidence>